<evidence type="ECO:0000313" key="1">
    <source>
        <dbReference type="EMBL" id="JAH95933.1"/>
    </source>
</evidence>
<organism evidence="1">
    <name type="scientific">Anguilla anguilla</name>
    <name type="common">European freshwater eel</name>
    <name type="synonym">Muraena anguilla</name>
    <dbReference type="NCBI Taxonomy" id="7936"/>
    <lineage>
        <taxon>Eukaryota</taxon>
        <taxon>Metazoa</taxon>
        <taxon>Chordata</taxon>
        <taxon>Craniata</taxon>
        <taxon>Vertebrata</taxon>
        <taxon>Euteleostomi</taxon>
        <taxon>Actinopterygii</taxon>
        <taxon>Neopterygii</taxon>
        <taxon>Teleostei</taxon>
        <taxon>Anguilliformes</taxon>
        <taxon>Anguillidae</taxon>
        <taxon>Anguilla</taxon>
    </lineage>
</organism>
<sequence length="72" mass="8225">MWLGGNSIGHNGLKFSIVMMQFPNLLSLSLPLVLIKFSPYRIFFTAYLILKDLLGMEMIIPGICGTVEMWFR</sequence>
<name>A0A0E9X2M8_ANGAN</name>
<protein>
    <submittedName>
        <fullName evidence="1">Uncharacterized protein</fullName>
    </submittedName>
</protein>
<accession>A0A0E9X2M8</accession>
<reference evidence="1" key="2">
    <citation type="journal article" date="2015" name="Fish Shellfish Immunol.">
        <title>Early steps in the European eel (Anguilla anguilla)-Vibrio vulnificus interaction in the gills: Role of the RtxA13 toxin.</title>
        <authorList>
            <person name="Callol A."/>
            <person name="Pajuelo D."/>
            <person name="Ebbesson L."/>
            <person name="Teles M."/>
            <person name="MacKenzie S."/>
            <person name="Amaro C."/>
        </authorList>
    </citation>
    <scope>NUCLEOTIDE SEQUENCE</scope>
</reference>
<dbReference type="EMBL" id="GBXM01012644">
    <property type="protein sequence ID" value="JAH95933.1"/>
    <property type="molecule type" value="Transcribed_RNA"/>
</dbReference>
<dbReference type="AlphaFoldDB" id="A0A0E9X2M8"/>
<proteinExistence type="predicted"/>
<reference evidence="1" key="1">
    <citation type="submission" date="2014-11" db="EMBL/GenBank/DDBJ databases">
        <authorList>
            <person name="Amaro Gonzalez C."/>
        </authorList>
    </citation>
    <scope>NUCLEOTIDE SEQUENCE</scope>
</reference>